<proteinExistence type="predicted"/>
<dbReference type="EMBL" id="JAHRIO010029990">
    <property type="protein sequence ID" value="MEQ2167040.1"/>
    <property type="molecule type" value="Genomic_DNA"/>
</dbReference>
<name>A0ABV0N6V6_9TELE</name>
<comment type="caution">
    <text evidence="1">The sequence shown here is derived from an EMBL/GenBank/DDBJ whole genome shotgun (WGS) entry which is preliminary data.</text>
</comment>
<reference evidence="1 2" key="1">
    <citation type="submission" date="2021-06" db="EMBL/GenBank/DDBJ databases">
        <authorList>
            <person name="Palmer J.M."/>
        </authorList>
    </citation>
    <scope>NUCLEOTIDE SEQUENCE [LARGE SCALE GENOMIC DNA]</scope>
    <source>
        <strain evidence="1 2">GA_2019</strain>
        <tissue evidence="1">Muscle</tissue>
    </source>
</reference>
<protein>
    <submittedName>
        <fullName evidence="1">Uncharacterized protein</fullName>
    </submittedName>
</protein>
<accession>A0ABV0N6V6</accession>
<sequence length="119" mass="13325">MTWFSFSPFTLTPLNQGSQTTGPWTSSQPRSYRLMCGYLEKLGGIRVLLLVRLISIKNTEEEGSSLKASVASKKLGTPDPLMKLTFSCAKIFFIKSLDVRSWYTNDLSCNCFENGPTKD</sequence>
<keyword evidence="2" id="KW-1185">Reference proteome</keyword>
<gene>
    <name evidence="1" type="ORF">GOODEAATRI_000136</name>
</gene>
<evidence type="ECO:0000313" key="2">
    <source>
        <dbReference type="Proteomes" id="UP001476798"/>
    </source>
</evidence>
<evidence type="ECO:0000313" key="1">
    <source>
        <dbReference type="EMBL" id="MEQ2167040.1"/>
    </source>
</evidence>
<organism evidence="1 2">
    <name type="scientific">Goodea atripinnis</name>
    <dbReference type="NCBI Taxonomy" id="208336"/>
    <lineage>
        <taxon>Eukaryota</taxon>
        <taxon>Metazoa</taxon>
        <taxon>Chordata</taxon>
        <taxon>Craniata</taxon>
        <taxon>Vertebrata</taxon>
        <taxon>Euteleostomi</taxon>
        <taxon>Actinopterygii</taxon>
        <taxon>Neopterygii</taxon>
        <taxon>Teleostei</taxon>
        <taxon>Neoteleostei</taxon>
        <taxon>Acanthomorphata</taxon>
        <taxon>Ovalentaria</taxon>
        <taxon>Atherinomorphae</taxon>
        <taxon>Cyprinodontiformes</taxon>
        <taxon>Goodeidae</taxon>
        <taxon>Goodea</taxon>
    </lineage>
</organism>
<dbReference type="Proteomes" id="UP001476798">
    <property type="component" value="Unassembled WGS sequence"/>
</dbReference>